<evidence type="ECO:0000256" key="9">
    <source>
        <dbReference type="PIRSR" id="PIRSR602401-1"/>
    </source>
</evidence>
<evidence type="ECO:0000256" key="3">
    <source>
        <dbReference type="ARBA" id="ARBA00010617"/>
    </source>
</evidence>
<dbReference type="PANTHER" id="PTHR46300:SF12">
    <property type="entry name" value="P450, PUTATIVE (EUROFUNG)-RELATED"/>
    <property type="match status" value="1"/>
</dbReference>
<sequence length="531" mass="59591">MAIQNLQVFDILLGGLGLFILKQILDKSTKNKSLPLPPGPKRKPLIGNLLDLPQGELDWIHWFKHKDLYGPISSVTIFGQHIVILNDLQLAVDLFDRKSSVFSDRPELVFCGQMCGWDRSMAMMHYGSGHKALRKIVHQFMGSGDAIARHHPLIDVESRRFLLRTLKTPGEVADHIRTLTGAIILKMSHGYTIEPEKPDPLVMLADDTLLEFSLSAQAGAWLVDVLPFLQYLPDWFPGTGFKRIARKWRSNGDALVEKPHAFVKEQMKTGHYYPSLTSSLIEKGYTSPEEDYNVKWSAAAVYGGGADTTVSANCSFYLAMTLYPEIQRRAQEELDRVIGTDRLPTFSDRNNLPYIDALVKEAIRWHPVAPLGLPHVPTEDAVVNGYTIPKGSIMLANIWQFTHDPSRYREPTKFNPERFLGENPEPDTHDISFGFGRRICPGKELADAILFVSIAQSLAAFTIGKAKDSNGNEITPAEDYTNGIISRPKDFVCAIKPRSEKAFALIKAVEDEHPFEPSHSTELFNLEWKAT</sequence>
<dbReference type="EMBL" id="KQ085909">
    <property type="protein sequence ID" value="KLO17020.1"/>
    <property type="molecule type" value="Genomic_DNA"/>
</dbReference>
<keyword evidence="8 10" id="KW-0503">Monooxygenase</keyword>
<keyword evidence="4 9" id="KW-0349">Heme</keyword>
<keyword evidence="6 10" id="KW-0560">Oxidoreductase</keyword>
<dbReference type="SUPFAM" id="SSF48264">
    <property type="entry name" value="Cytochrome P450"/>
    <property type="match status" value="1"/>
</dbReference>
<evidence type="ECO:0000256" key="4">
    <source>
        <dbReference type="ARBA" id="ARBA00022617"/>
    </source>
</evidence>
<dbReference type="InParanoid" id="A0A0H2RY72"/>
<dbReference type="PROSITE" id="PS00086">
    <property type="entry name" value="CYTOCHROME_P450"/>
    <property type="match status" value="1"/>
</dbReference>
<gene>
    <name evidence="11" type="ORF">SCHPADRAFT_900989</name>
</gene>
<evidence type="ECO:0000313" key="11">
    <source>
        <dbReference type="EMBL" id="KLO17020.1"/>
    </source>
</evidence>
<keyword evidence="12" id="KW-1185">Reference proteome</keyword>
<dbReference type="GO" id="GO:0020037">
    <property type="term" value="F:heme binding"/>
    <property type="evidence" value="ECO:0007669"/>
    <property type="project" value="InterPro"/>
</dbReference>
<keyword evidence="5 9" id="KW-0479">Metal-binding</keyword>
<dbReference type="Proteomes" id="UP000053477">
    <property type="component" value="Unassembled WGS sequence"/>
</dbReference>
<dbReference type="InterPro" id="IPR017972">
    <property type="entry name" value="Cyt_P450_CS"/>
</dbReference>
<dbReference type="Gene3D" id="1.10.630.10">
    <property type="entry name" value="Cytochrome P450"/>
    <property type="match status" value="1"/>
</dbReference>
<keyword evidence="7 9" id="KW-0408">Iron</keyword>
<evidence type="ECO:0000256" key="6">
    <source>
        <dbReference type="ARBA" id="ARBA00023002"/>
    </source>
</evidence>
<dbReference type="GO" id="GO:0016705">
    <property type="term" value="F:oxidoreductase activity, acting on paired donors, with incorporation or reduction of molecular oxygen"/>
    <property type="evidence" value="ECO:0007669"/>
    <property type="project" value="InterPro"/>
</dbReference>
<dbReference type="CDD" id="cd11065">
    <property type="entry name" value="CYP64-like"/>
    <property type="match status" value="1"/>
</dbReference>
<dbReference type="InterPro" id="IPR002401">
    <property type="entry name" value="Cyt_P450_E_grp-I"/>
</dbReference>
<evidence type="ECO:0000256" key="2">
    <source>
        <dbReference type="ARBA" id="ARBA00005179"/>
    </source>
</evidence>
<dbReference type="GO" id="GO:0005506">
    <property type="term" value="F:iron ion binding"/>
    <property type="evidence" value="ECO:0007669"/>
    <property type="project" value="InterPro"/>
</dbReference>
<comment type="cofactor">
    <cofactor evidence="1 9">
        <name>heme</name>
        <dbReference type="ChEBI" id="CHEBI:30413"/>
    </cofactor>
</comment>
<organism evidence="11 12">
    <name type="scientific">Schizopora paradoxa</name>
    <dbReference type="NCBI Taxonomy" id="27342"/>
    <lineage>
        <taxon>Eukaryota</taxon>
        <taxon>Fungi</taxon>
        <taxon>Dikarya</taxon>
        <taxon>Basidiomycota</taxon>
        <taxon>Agaricomycotina</taxon>
        <taxon>Agaricomycetes</taxon>
        <taxon>Hymenochaetales</taxon>
        <taxon>Schizoporaceae</taxon>
        <taxon>Schizopora</taxon>
    </lineage>
</organism>
<dbReference type="OrthoDB" id="2789670at2759"/>
<dbReference type="InterPro" id="IPR001128">
    <property type="entry name" value="Cyt_P450"/>
</dbReference>
<dbReference type="PRINTS" id="PR00385">
    <property type="entry name" value="P450"/>
</dbReference>
<protein>
    <submittedName>
        <fullName evidence="11">Cytochrome P450</fullName>
    </submittedName>
</protein>
<feature type="binding site" description="axial binding residue" evidence="9">
    <location>
        <position position="440"/>
    </location>
    <ligand>
        <name>heme</name>
        <dbReference type="ChEBI" id="CHEBI:30413"/>
    </ligand>
    <ligandPart>
        <name>Fe</name>
        <dbReference type="ChEBI" id="CHEBI:18248"/>
    </ligandPart>
</feature>
<dbReference type="Pfam" id="PF00067">
    <property type="entry name" value="p450"/>
    <property type="match status" value="1"/>
</dbReference>
<evidence type="ECO:0000256" key="5">
    <source>
        <dbReference type="ARBA" id="ARBA00022723"/>
    </source>
</evidence>
<evidence type="ECO:0000256" key="1">
    <source>
        <dbReference type="ARBA" id="ARBA00001971"/>
    </source>
</evidence>
<comment type="pathway">
    <text evidence="2">Secondary metabolite biosynthesis.</text>
</comment>
<accession>A0A0H2RY72</accession>
<dbReference type="InterPro" id="IPR050364">
    <property type="entry name" value="Cytochrome_P450_fung"/>
</dbReference>
<comment type="similarity">
    <text evidence="3 10">Belongs to the cytochrome P450 family.</text>
</comment>
<dbReference type="PANTHER" id="PTHR46300">
    <property type="entry name" value="P450, PUTATIVE (EUROFUNG)-RELATED-RELATED"/>
    <property type="match status" value="1"/>
</dbReference>
<evidence type="ECO:0000256" key="10">
    <source>
        <dbReference type="RuleBase" id="RU000461"/>
    </source>
</evidence>
<dbReference type="PRINTS" id="PR00463">
    <property type="entry name" value="EP450I"/>
</dbReference>
<reference evidence="11 12" key="1">
    <citation type="submission" date="2015-04" db="EMBL/GenBank/DDBJ databases">
        <title>Complete genome sequence of Schizopora paradoxa KUC8140, a cosmopolitan wood degrader in East Asia.</title>
        <authorList>
            <consortium name="DOE Joint Genome Institute"/>
            <person name="Min B."/>
            <person name="Park H."/>
            <person name="Jang Y."/>
            <person name="Kim J.-J."/>
            <person name="Kim K.H."/>
            <person name="Pangilinan J."/>
            <person name="Lipzen A."/>
            <person name="Riley R."/>
            <person name="Grigoriev I.V."/>
            <person name="Spatafora J.W."/>
            <person name="Choi I.-G."/>
        </authorList>
    </citation>
    <scope>NUCLEOTIDE SEQUENCE [LARGE SCALE GENOMIC DNA]</scope>
    <source>
        <strain evidence="11 12">KUC8140</strain>
    </source>
</reference>
<name>A0A0H2RY72_9AGAM</name>
<evidence type="ECO:0000256" key="8">
    <source>
        <dbReference type="ARBA" id="ARBA00023033"/>
    </source>
</evidence>
<dbReference type="InterPro" id="IPR036396">
    <property type="entry name" value="Cyt_P450_sf"/>
</dbReference>
<proteinExistence type="inferred from homology"/>
<dbReference type="GO" id="GO:0004497">
    <property type="term" value="F:monooxygenase activity"/>
    <property type="evidence" value="ECO:0007669"/>
    <property type="project" value="UniProtKB-KW"/>
</dbReference>
<evidence type="ECO:0000313" key="12">
    <source>
        <dbReference type="Proteomes" id="UP000053477"/>
    </source>
</evidence>
<evidence type="ECO:0000256" key="7">
    <source>
        <dbReference type="ARBA" id="ARBA00023004"/>
    </source>
</evidence>
<dbReference type="STRING" id="27342.A0A0H2RY72"/>
<dbReference type="AlphaFoldDB" id="A0A0H2RY72"/>